<feature type="signal peptide" evidence="2">
    <location>
        <begin position="1"/>
        <end position="22"/>
    </location>
</feature>
<evidence type="ECO:0000256" key="1">
    <source>
        <dbReference type="ARBA" id="ARBA00010236"/>
    </source>
</evidence>
<keyword evidence="5" id="KW-1185">Reference proteome</keyword>
<dbReference type="Pfam" id="PF00685">
    <property type="entry name" value="Sulfotransfer_1"/>
    <property type="match status" value="1"/>
</dbReference>
<dbReference type="OrthoDB" id="5985073at2759"/>
<evidence type="ECO:0000313" key="5">
    <source>
        <dbReference type="Proteomes" id="UP000749559"/>
    </source>
</evidence>
<dbReference type="InterPro" id="IPR027417">
    <property type="entry name" value="P-loop_NTPase"/>
</dbReference>
<organism evidence="4 5">
    <name type="scientific">Owenia fusiformis</name>
    <name type="common">Polychaete worm</name>
    <dbReference type="NCBI Taxonomy" id="6347"/>
    <lineage>
        <taxon>Eukaryota</taxon>
        <taxon>Metazoa</taxon>
        <taxon>Spiralia</taxon>
        <taxon>Lophotrochozoa</taxon>
        <taxon>Annelida</taxon>
        <taxon>Polychaeta</taxon>
        <taxon>Sedentaria</taxon>
        <taxon>Canalipalpata</taxon>
        <taxon>Sabellida</taxon>
        <taxon>Oweniida</taxon>
        <taxon>Oweniidae</taxon>
        <taxon>Owenia</taxon>
    </lineage>
</organism>
<comment type="caution">
    <text evidence="4">The sequence shown here is derived from an EMBL/GenBank/DDBJ whole genome shotgun (WGS) entry which is preliminary data.</text>
</comment>
<dbReference type="PANTHER" id="PTHR45964:SF5">
    <property type="entry name" value="WSCD FAMILY MEMBER CG9164"/>
    <property type="match status" value="1"/>
</dbReference>
<dbReference type="GO" id="GO:0008146">
    <property type="term" value="F:sulfotransferase activity"/>
    <property type="evidence" value="ECO:0007669"/>
    <property type="project" value="InterPro"/>
</dbReference>
<dbReference type="InterPro" id="IPR000863">
    <property type="entry name" value="Sulfotransferase_dom"/>
</dbReference>
<evidence type="ECO:0000256" key="2">
    <source>
        <dbReference type="SAM" id="SignalP"/>
    </source>
</evidence>
<evidence type="ECO:0000313" key="4">
    <source>
        <dbReference type="EMBL" id="CAH1797677.1"/>
    </source>
</evidence>
<evidence type="ECO:0000259" key="3">
    <source>
        <dbReference type="Pfam" id="PF00685"/>
    </source>
</evidence>
<sequence length="295" mass="33483">MTAFKIVITIMALALLAASITAFTELSKGSILITKSAQNTEPQLIGGKEDIDKGEILIKSGRPKDCTPLHFSPVALPHIALVSVPGSGNTWVRHLIQQATGIYTGSIYNETKLDQEIFPNDPKNNSVIVTKRHTRWSEKNGITKAILLVRTPFDAIVAAFNRIDTKNKTETAPKKRFLSKDWERFVSLRSSYWLYHGVTWLAFPFGPIHIVRYEELKVNLKDELRKICIFLGHPVSEKTLDCVVQNAEGAYKRKRTITDRSIFPPKIQKRLEADQIYFDYIAKGYNVLYRADTFE</sequence>
<dbReference type="Gene3D" id="3.40.50.300">
    <property type="entry name" value="P-loop containing nucleotide triphosphate hydrolases"/>
    <property type="match status" value="1"/>
</dbReference>
<dbReference type="Proteomes" id="UP000749559">
    <property type="component" value="Unassembled WGS sequence"/>
</dbReference>
<reference evidence="4" key="1">
    <citation type="submission" date="2022-03" db="EMBL/GenBank/DDBJ databases">
        <authorList>
            <person name="Martin C."/>
        </authorList>
    </citation>
    <scope>NUCLEOTIDE SEQUENCE</scope>
</reference>
<dbReference type="EMBL" id="CAIIXF020000010">
    <property type="protein sequence ID" value="CAH1797677.1"/>
    <property type="molecule type" value="Genomic_DNA"/>
</dbReference>
<proteinExistence type="inferred from homology"/>
<protein>
    <recommendedName>
        <fullName evidence="3">Sulfotransferase domain-containing protein</fullName>
    </recommendedName>
</protein>
<dbReference type="SUPFAM" id="SSF52540">
    <property type="entry name" value="P-loop containing nucleoside triphosphate hydrolases"/>
    <property type="match status" value="1"/>
</dbReference>
<name>A0A8S4PWR0_OWEFU</name>
<feature type="domain" description="Sulfotransferase" evidence="3">
    <location>
        <begin position="77"/>
        <end position="257"/>
    </location>
</feature>
<keyword evidence="2" id="KW-0732">Signal</keyword>
<dbReference type="InterPro" id="IPR051589">
    <property type="entry name" value="Sialate-O-sulfotransferase"/>
</dbReference>
<dbReference type="AlphaFoldDB" id="A0A8S4PWR0"/>
<comment type="similarity">
    <text evidence="1">Belongs to the WSCD family.</text>
</comment>
<feature type="chain" id="PRO_5035782570" description="Sulfotransferase domain-containing protein" evidence="2">
    <location>
        <begin position="23"/>
        <end position="295"/>
    </location>
</feature>
<accession>A0A8S4PWR0</accession>
<dbReference type="PANTHER" id="PTHR45964">
    <property type="entry name" value="WSCD FAMILY MEMBER CG9164"/>
    <property type="match status" value="1"/>
</dbReference>
<gene>
    <name evidence="4" type="ORF">OFUS_LOCUS21914</name>
</gene>